<evidence type="ECO:0000256" key="2">
    <source>
        <dbReference type="ARBA" id="ARBA00022664"/>
    </source>
</evidence>
<dbReference type="GO" id="GO:0003887">
    <property type="term" value="F:DNA-directed DNA polymerase activity"/>
    <property type="evidence" value="ECO:0007669"/>
    <property type="project" value="UniProtKB-KW"/>
</dbReference>
<comment type="caution">
    <text evidence="21">The sequence shown here is derived from an EMBL/GenBank/DDBJ whole genome shotgun (WGS) entry which is preliminary data.</text>
</comment>
<dbReference type="GO" id="GO:0008270">
    <property type="term" value="F:zinc ion binding"/>
    <property type="evidence" value="ECO:0007669"/>
    <property type="project" value="UniProtKB-KW"/>
</dbReference>
<evidence type="ECO:0000256" key="9">
    <source>
        <dbReference type="ARBA" id="ARBA00022884"/>
    </source>
</evidence>
<dbReference type="SUPFAM" id="SSF57756">
    <property type="entry name" value="Retrovirus zinc finger-like domains"/>
    <property type="match status" value="1"/>
</dbReference>
<dbReference type="GO" id="GO:0006310">
    <property type="term" value="P:DNA recombination"/>
    <property type="evidence" value="ECO:0007669"/>
    <property type="project" value="UniProtKB-KW"/>
</dbReference>
<dbReference type="Pfam" id="PF07727">
    <property type="entry name" value="RVT_2"/>
    <property type="match status" value="1"/>
</dbReference>
<dbReference type="InterPro" id="IPR012337">
    <property type="entry name" value="RNaseH-like_sf"/>
</dbReference>
<comment type="catalytic activity">
    <reaction evidence="15">
        <text>DNA(n) + a 2'-deoxyribonucleoside 5'-triphosphate = DNA(n+1) + diphosphate</text>
        <dbReference type="Rhea" id="RHEA:22508"/>
        <dbReference type="Rhea" id="RHEA-COMP:17339"/>
        <dbReference type="Rhea" id="RHEA-COMP:17340"/>
        <dbReference type="ChEBI" id="CHEBI:33019"/>
        <dbReference type="ChEBI" id="CHEBI:61560"/>
        <dbReference type="ChEBI" id="CHEBI:173112"/>
        <dbReference type="EC" id="2.7.7.49"/>
    </reaction>
</comment>
<dbReference type="GO" id="GO:0005634">
    <property type="term" value="C:nucleus"/>
    <property type="evidence" value="ECO:0007669"/>
    <property type="project" value="UniProtKB-ARBA"/>
</dbReference>
<dbReference type="InterPro" id="IPR013103">
    <property type="entry name" value="RVT_2"/>
</dbReference>
<keyword evidence="8" id="KW-0460">Magnesium</keyword>
<keyword evidence="12" id="KW-0808">Transferase</keyword>
<dbReference type="GO" id="GO:0006397">
    <property type="term" value="P:mRNA processing"/>
    <property type="evidence" value="ECO:0007669"/>
    <property type="project" value="UniProtKB-KW"/>
</dbReference>
<keyword evidence="3" id="KW-0548">Nucleotidyltransferase</keyword>
<evidence type="ECO:0000256" key="8">
    <source>
        <dbReference type="ARBA" id="ARBA00022842"/>
    </source>
</evidence>
<keyword evidence="18" id="KW-0472">Membrane</keyword>
<keyword evidence="17" id="KW-0863">Zinc-finger</keyword>
<keyword evidence="17" id="KW-0862">Zinc</keyword>
<sequence>MTSNWTTTINALTGYGPLSPLYFLSSHLLVKIPLLLFSFSFRFCLSTLYLDHLFFFLSFLPAILLLADNCMNQNPTRRSTRSQTKLLEETLKNMSEAKNLPELTRDVDMVIDKGISMLKQEHILRGDGSNFQMWERRLRLIFDSYLQDPLYLQSGYVGDEKHERFCRAILLSSVPDSIQDSIITIRPCHAIYTWLKHHYFATTRSSQCVAFNKLLSIELQDDEAPSSLVMRMNEALTGFKNRSGNLGDDYVMGLLLQRAIIKRPTIYRAVMDRLDTEVSCGKATTFASCVLTLESCFQRPEVTDMHPSFNSITMMAPDISPAKEEHAALKATMQLICHNCNKHGHMARNCPNLLGHRPNTVAPTNNAFKPIVAPPQYHAHYPIITPPVQFPFNSLHQPYLPKAPSQPDLYRPRYAQRPIAGVKARMVEIGNPNEPEVGISVEDVANPGDRQSVYDTGASHSLTGDLSALCRFRTLTKPIPLCVATNTAQRSFVTGVGSLIYPGCNGALLSTGARLQMIGSDVLISTEAEGPLLRATYCGNGRKWQLPLFSRLLARAIDSDHIKHTRVDGNIPKESISTIELPCAPISVMRARPKRDSHEVEHNADKLDHKKELLQWHCLFGHIGLRRIRKLLGDAAPNYLKSSTHEIHDCEHCLLAKSLRHSPLKSNPRSVDPLDIVVADLMGPFDIPTINGGRYALNIRDVASTYGECHIICNKSDTTTRLQEVILRWQRSTGKLVKVLRTDNGGEFNNQVLLKWLLLAGIKHEHSLPFFHQQNGIAERYNRTVADMGRTILLGSGLPKSFWGHAFMWAAYTNNMIPNLHTGSKVPSEILFGIKPNLDRLRTFGELAFVHVPHERRQKLSDRAVKANVVMHLPDSKGWVFYDSVAGKFLSSAWATFPNSASITKYLTRQPRAVTGKNDINFLLNSLTLGDFQYEELVKCQDELADKVCMPVAGHSASAPKTYKQAMTSPDKEQWLQAINRELSNMGTHGVFEVLPLPKDTRPIGGGWVFVRKQGNSAEPPRFKARYVARGNSQLSGHDFHETFAPTATFTSLRILLTIAAQSEMYVATFDFVAAYLNASIEEEIWIRPPEGLEIPAGSGCRLRKALYGTRQAGRCWWTHLRASLEKRGFQMSNYDSSVYWNSDHGMIIWLHVDDGIVFSKNKADLDNLKRSLCDEFAIKWDTTLSQIIGINIARDNEGFELNQTHLIRSIVSRYWDNRSLAAVPLPSKLNLRSLTENDHVIRQSDFLSCVGALSYVATGTRPDISFAVNLLARHSKRPGKEQWSCLQHLLGYLERTSSRTLCIKPRRSKLDLEVYSDASWGGEFSRSTHGYLTRLSDCSVSWCSKRLVTVASSSCHAEFMALGIAARHSQWVQNLIDELLGHRLTIGMKCDNASCMKITMDCSSNKRTRHSDREFFISNQLLHKGLATLDWVCSAEMLADIFTKPLGPQIHQYFTDRLLTT</sequence>
<evidence type="ECO:0000313" key="22">
    <source>
        <dbReference type="Proteomes" id="UP000765509"/>
    </source>
</evidence>
<reference evidence="21" key="1">
    <citation type="submission" date="2021-03" db="EMBL/GenBank/DDBJ databases">
        <title>Draft genome sequence of rust myrtle Austropuccinia psidii MF-1, a brazilian biotype.</title>
        <authorList>
            <person name="Quecine M.C."/>
            <person name="Pachon D.M.R."/>
            <person name="Bonatelli M.L."/>
            <person name="Correr F.H."/>
            <person name="Franceschini L.M."/>
            <person name="Leite T.F."/>
            <person name="Margarido G.R.A."/>
            <person name="Almeida C.A."/>
            <person name="Ferrarezi J.A."/>
            <person name="Labate C.A."/>
        </authorList>
    </citation>
    <scope>NUCLEOTIDE SEQUENCE</scope>
    <source>
        <strain evidence="21">MF-1</strain>
    </source>
</reference>
<evidence type="ECO:0000313" key="21">
    <source>
        <dbReference type="EMBL" id="MBW0468164.1"/>
    </source>
</evidence>
<evidence type="ECO:0000259" key="19">
    <source>
        <dbReference type="PROSITE" id="PS50158"/>
    </source>
</evidence>
<keyword evidence="18" id="KW-1133">Transmembrane helix</keyword>
<feature type="transmembrane region" description="Helical" evidence="18">
    <location>
        <begin position="20"/>
        <end position="41"/>
    </location>
</feature>
<evidence type="ECO:0000256" key="13">
    <source>
        <dbReference type="ARBA" id="ARBA00023172"/>
    </source>
</evidence>
<evidence type="ECO:0000256" key="1">
    <source>
        <dbReference type="ARBA" id="ARBA00022578"/>
    </source>
</evidence>
<evidence type="ECO:0000256" key="18">
    <source>
        <dbReference type="SAM" id="Phobius"/>
    </source>
</evidence>
<dbReference type="EMBL" id="AVOT02001789">
    <property type="protein sequence ID" value="MBW0468164.1"/>
    <property type="molecule type" value="Genomic_DNA"/>
</dbReference>
<keyword evidence="18" id="KW-0812">Transmembrane</keyword>
<keyword evidence="1" id="KW-0815">Transposition</keyword>
<keyword evidence="10" id="KW-0229">DNA integration</keyword>
<keyword evidence="9" id="KW-0694">RNA-binding</keyword>
<gene>
    <name evidence="21" type="ORF">O181_007879</name>
</gene>
<dbReference type="PANTHER" id="PTHR42648">
    <property type="entry name" value="TRANSPOSASE, PUTATIVE-RELATED"/>
    <property type="match status" value="1"/>
</dbReference>
<evidence type="ECO:0000259" key="20">
    <source>
        <dbReference type="PROSITE" id="PS50994"/>
    </source>
</evidence>
<keyword evidence="4" id="KW-0540">Nuclease</keyword>
<evidence type="ECO:0000256" key="15">
    <source>
        <dbReference type="ARBA" id="ARBA00048173"/>
    </source>
</evidence>
<feature type="domain" description="CCHC-type" evidence="19">
    <location>
        <begin position="337"/>
        <end position="352"/>
    </location>
</feature>
<dbReference type="Gene3D" id="4.10.60.10">
    <property type="entry name" value="Zinc finger, CCHC-type"/>
    <property type="match status" value="1"/>
</dbReference>
<dbReference type="GO" id="GO:0004519">
    <property type="term" value="F:endonuclease activity"/>
    <property type="evidence" value="ECO:0007669"/>
    <property type="project" value="UniProtKB-KW"/>
</dbReference>
<dbReference type="GO" id="GO:0032196">
    <property type="term" value="P:transposition"/>
    <property type="evidence" value="ECO:0007669"/>
    <property type="project" value="UniProtKB-KW"/>
</dbReference>
<dbReference type="Pfam" id="PF25597">
    <property type="entry name" value="SH3_retrovirus"/>
    <property type="match status" value="1"/>
</dbReference>
<dbReference type="PANTHER" id="PTHR42648:SF11">
    <property type="entry name" value="TRANSPOSON TY4-P GAG-POL POLYPROTEIN"/>
    <property type="match status" value="1"/>
</dbReference>
<evidence type="ECO:0000256" key="6">
    <source>
        <dbReference type="ARBA" id="ARBA00022759"/>
    </source>
</evidence>
<dbReference type="GO" id="GO:0003723">
    <property type="term" value="F:RNA binding"/>
    <property type="evidence" value="ECO:0007669"/>
    <property type="project" value="UniProtKB-KW"/>
</dbReference>
<evidence type="ECO:0000256" key="3">
    <source>
        <dbReference type="ARBA" id="ARBA00022695"/>
    </source>
</evidence>
<dbReference type="PROSITE" id="PS50994">
    <property type="entry name" value="INTEGRASE"/>
    <property type="match status" value="1"/>
</dbReference>
<dbReference type="InterPro" id="IPR036875">
    <property type="entry name" value="Znf_CCHC_sf"/>
</dbReference>
<evidence type="ECO:0000256" key="17">
    <source>
        <dbReference type="PROSITE-ProRule" id="PRU00047"/>
    </source>
</evidence>
<evidence type="ECO:0000256" key="16">
    <source>
        <dbReference type="ARBA" id="ARBA00049244"/>
    </source>
</evidence>
<protein>
    <submittedName>
        <fullName evidence="21">Uncharacterized protein</fullName>
    </submittedName>
</protein>
<dbReference type="Gene3D" id="3.30.420.10">
    <property type="entry name" value="Ribonuclease H-like superfamily/Ribonuclease H"/>
    <property type="match status" value="1"/>
</dbReference>
<dbReference type="Pfam" id="PF00098">
    <property type="entry name" value="zf-CCHC"/>
    <property type="match status" value="1"/>
</dbReference>
<keyword evidence="13" id="KW-0233">DNA recombination</keyword>
<dbReference type="OrthoDB" id="7691805at2759"/>
<keyword evidence="2" id="KW-0507">mRNA processing</keyword>
<evidence type="ECO:0000256" key="4">
    <source>
        <dbReference type="ARBA" id="ARBA00022722"/>
    </source>
</evidence>
<evidence type="ECO:0000256" key="14">
    <source>
        <dbReference type="ARBA" id="ARBA00023268"/>
    </source>
</evidence>
<keyword evidence="7" id="KW-0378">Hydrolase</keyword>
<evidence type="ECO:0000256" key="12">
    <source>
        <dbReference type="ARBA" id="ARBA00022932"/>
    </source>
</evidence>
<dbReference type="InterPro" id="IPR039537">
    <property type="entry name" value="Retrotran_Ty1/copia-like"/>
</dbReference>
<feature type="transmembrane region" description="Helical" evidence="18">
    <location>
        <begin position="48"/>
        <end position="67"/>
    </location>
</feature>
<dbReference type="InterPro" id="IPR036397">
    <property type="entry name" value="RNaseH_sf"/>
</dbReference>
<feature type="domain" description="Integrase catalytic" evidence="20">
    <location>
        <begin position="669"/>
        <end position="835"/>
    </location>
</feature>
<dbReference type="GO" id="GO:0003964">
    <property type="term" value="F:RNA-directed DNA polymerase activity"/>
    <property type="evidence" value="ECO:0007669"/>
    <property type="project" value="UniProtKB-KW"/>
</dbReference>
<keyword evidence="14" id="KW-0511">Multifunctional enzyme</keyword>
<dbReference type="InterPro" id="IPR001584">
    <property type="entry name" value="Integrase_cat-core"/>
</dbReference>
<evidence type="ECO:0000256" key="7">
    <source>
        <dbReference type="ARBA" id="ARBA00022801"/>
    </source>
</evidence>
<accession>A0A9Q3BLQ4</accession>
<dbReference type="GO" id="GO:0015074">
    <property type="term" value="P:DNA integration"/>
    <property type="evidence" value="ECO:0007669"/>
    <property type="project" value="UniProtKB-KW"/>
</dbReference>
<keyword evidence="11" id="KW-0695">RNA-directed DNA polymerase</keyword>
<keyword evidence="12" id="KW-0239">DNA-directed DNA polymerase</keyword>
<evidence type="ECO:0000256" key="11">
    <source>
        <dbReference type="ARBA" id="ARBA00022918"/>
    </source>
</evidence>
<dbReference type="SMART" id="SM00343">
    <property type="entry name" value="ZnF_C2HC"/>
    <property type="match status" value="1"/>
</dbReference>
<name>A0A9Q3BLQ4_9BASI</name>
<evidence type="ECO:0000256" key="10">
    <source>
        <dbReference type="ARBA" id="ARBA00022908"/>
    </source>
</evidence>
<dbReference type="InterPro" id="IPR001878">
    <property type="entry name" value="Znf_CCHC"/>
</dbReference>
<dbReference type="Proteomes" id="UP000765509">
    <property type="component" value="Unassembled WGS sequence"/>
</dbReference>
<dbReference type="PROSITE" id="PS50158">
    <property type="entry name" value="ZF_CCHC"/>
    <property type="match status" value="1"/>
</dbReference>
<keyword evidence="22" id="KW-1185">Reference proteome</keyword>
<dbReference type="SUPFAM" id="SSF53098">
    <property type="entry name" value="Ribonuclease H-like"/>
    <property type="match status" value="1"/>
</dbReference>
<proteinExistence type="predicted"/>
<keyword evidence="6" id="KW-0255">Endonuclease</keyword>
<dbReference type="GO" id="GO:0016787">
    <property type="term" value="F:hydrolase activity"/>
    <property type="evidence" value="ECO:0007669"/>
    <property type="project" value="UniProtKB-KW"/>
</dbReference>
<evidence type="ECO:0000256" key="5">
    <source>
        <dbReference type="ARBA" id="ARBA00022723"/>
    </source>
</evidence>
<keyword evidence="5" id="KW-0479">Metal-binding</keyword>
<dbReference type="CDD" id="cd09272">
    <property type="entry name" value="RNase_HI_RT_Ty1"/>
    <property type="match status" value="1"/>
</dbReference>
<organism evidence="21 22">
    <name type="scientific">Austropuccinia psidii MF-1</name>
    <dbReference type="NCBI Taxonomy" id="1389203"/>
    <lineage>
        <taxon>Eukaryota</taxon>
        <taxon>Fungi</taxon>
        <taxon>Dikarya</taxon>
        <taxon>Basidiomycota</taxon>
        <taxon>Pucciniomycotina</taxon>
        <taxon>Pucciniomycetes</taxon>
        <taxon>Pucciniales</taxon>
        <taxon>Sphaerophragmiaceae</taxon>
        <taxon>Austropuccinia</taxon>
    </lineage>
</organism>
<comment type="catalytic activity">
    <reaction evidence="16">
        <text>DNA(n) + a 2'-deoxyribonucleoside 5'-triphosphate = DNA(n+1) + diphosphate</text>
        <dbReference type="Rhea" id="RHEA:22508"/>
        <dbReference type="Rhea" id="RHEA-COMP:17339"/>
        <dbReference type="Rhea" id="RHEA-COMP:17340"/>
        <dbReference type="ChEBI" id="CHEBI:33019"/>
        <dbReference type="ChEBI" id="CHEBI:61560"/>
        <dbReference type="ChEBI" id="CHEBI:173112"/>
        <dbReference type="EC" id="2.7.7.7"/>
    </reaction>
</comment>
<dbReference type="InterPro" id="IPR057670">
    <property type="entry name" value="SH3_retrovirus"/>
</dbReference>